<dbReference type="Pfam" id="PF02641">
    <property type="entry name" value="DUF190"/>
    <property type="match status" value="1"/>
</dbReference>
<dbReference type="SUPFAM" id="SSF54913">
    <property type="entry name" value="GlnB-like"/>
    <property type="match status" value="1"/>
</dbReference>
<dbReference type="RefSeq" id="WP_074263148.1">
    <property type="nucleotide sequence ID" value="NZ_FSRM01000001.1"/>
</dbReference>
<dbReference type="Proteomes" id="UP000184693">
    <property type="component" value="Unassembled WGS sequence"/>
</dbReference>
<dbReference type="AlphaFoldDB" id="A0A1N6EQH7"/>
<organism evidence="2 3">
    <name type="scientific">Paraburkholderia phenazinium</name>
    <dbReference type="NCBI Taxonomy" id="60549"/>
    <lineage>
        <taxon>Bacteria</taxon>
        <taxon>Pseudomonadati</taxon>
        <taxon>Pseudomonadota</taxon>
        <taxon>Betaproteobacteria</taxon>
        <taxon>Burkholderiales</taxon>
        <taxon>Burkholderiaceae</taxon>
        <taxon>Paraburkholderia</taxon>
    </lineage>
</organism>
<gene>
    <name evidence="2" type="ORF">SAMN05444168_0881</name>
</gene>
<reference evidence="2 3" key="1">
    <citation type="submission" date="2016-11" db="EMBL/GenBank/DDBJ databases">
        <authorList>
            <person name="Jaros S."/>
            <person name="Januszkiewicz K."/>
            <person name="Wedrychowicz H."/>
        </authorList>
    </citation>
    <scope>NUCLEOTIDE SEQUENCE [LARGE SCALE GENOMIC DNA]</scope>
    <source>
        <strain evidence="2 3">GAS86</strain>
    </source>
</reference>
<dbReference type="InterPro" id="IPR003793">
    <property type="entry name" value="UPF0166"/>
</dbReference>
<dbReference type="InterPro" id="IPR011322">
    <property type="entry name" value="N-reg_PII-like_a/b"/>
</dbReference>
<accession>A0A1N6EQH7</accession>
<evidence type="ECO:0000313" key="2">
    <source>
        <dbReference type="EMBL" id="SIN85296.1"/>
    </source>
</evidence>
<dbReference type="OrthoDB" id="5339790at2"/>
<name>A0A1N6EQH7_9BURK</name>
<evidence type="ECO:0000256" key="1">
    <source>
        <dbReference type="ARBA" id="ARBA00010554"/>
    </source>
</evidence>
<protein>
    <submittedName>
        <fullName evidence="2">Uncharacterized ACR, COG1993</fullName>
    </submittedName>
</protein>
<dbReference type="EMBL" id="FSRM01000001">
    <property type="protein sequence ID" value="SIN85296.1"/>
    <property type="molecule type" value="Genomic_DNA"/>
</dbReference>
<comment type="similarity">
    <text evidence="1">Belongs to the UPF0166 family.</text>
</comment>
<sequence>MKGSQLTVFADNQSRRKGHMTVARWILDQTTRAGIIGATVIDVSESVDVRGKYHAAGFFELIDQPVVVTVASDDGRIDALLERLREGGVRLFYTRCPVEYEVLGVSEAEGRE</sequence>
<dbReference type="InterPro" id="IPR015867">
    <property type="entry name" value="N-reg_PII/ATP_PRibTrfase_C"/>
</dbReference>
<evidence type="ECO:0000313" key="3">
    <source>
        <dbReference type="Proteomes" id="UP000184693"/>
    </source>
</evidence>
<dbReference type="Gene3D" id="3.30.70.120">
    <property type="match status" value="1"/>
</dbReference>
<proteinExistence type="inferred from homology"/>